<keyword evidence="3 5" id="KW-0863">Zinc-finger</keyword>
<evidence type="ECO:0000256" key="4">
    <source>
        <dbReference type="ARBA" id="ARBA00022833"/>
    </source>
</evidence>
<comment type="similarity">
    <text evidence="1 6">Belongs to the FHY3/FAR1 family.</text>
</comment>
<comment type="subcellular location">
    <subcellularLocation>
        <location evidence="6">Nucleus</location>
    </subcellularLocation>
</comment>
<proteinExistence type="inferred from homology"/>
<sequence>MFGNSTFQKLMEGSRTEGDDLIEDYVECLMSLETNSRPGDDGHTTNNTTLVVQGEIPVTTDGMPVKIPSEMMMIMQNNNDKDIILHGNAGEEVKLEPVCGMEFESDESAKNFYNDYARRLGFPFRVGRSRRSKGVQEVLIMKRFVCSKEGIYRKKVSGEGVRKRERISMREGCKAFMEVIRDKDRWIVSKLETAHTHVLGTCSRAGYLRARGFIDTSEKATIVASDATTLLRQNAFGEGGDAQGLLDYFKKSQADNPSFFYAVQVDNNSCVTNAFWADAKARVTYNNFGEAVTFDTTYKKNKYMMPFVTFSGINHHLQPVIFGCALLIDETEFSFIWLFETWLAAMGGRAPISLTSDQNRAMASAIAKVFPNTRHRFCKWLILSRTKQKLAHAYAAHPNLREELEKCVVESKTIRSFETTWVGIIDKYDLRKNPWLQALFNIRNLWIPLYLADTFFADLSPLQKLETVNDLYKKYFNTKTSLKVFLTQFELAMAGRYDNEIQADNEMWCDAIKPLLKTASPIEKQASEVYTLAAFQKFQEEFLESLGYNAFKIKDQPPITKYNVVKDEEDSLDAYIVTLDMSRRMATCSCNKFEFGGILCRHILGVFLMIDLHVIPEEYILRRWTKNAKNGLLQDEFVEDIQNPFLSQSSNVTRYNDLCRDAIRLSDKGSSSVELYKITKEALQKAFAEIVAAEKNVAVSCAEQHDTININEDISIDEATATATTDQGSLQDPQRKLQATNLFGQFLEPNWTPI</sequence>
<dbReference type="GO" id="GO:0008270">
    <property type="term" value="F:zinc ion binding"/>
    <property type="evidence" value="ECO:0007669"/>
    <property type="project" value="UniProtKB-UniRule"/>
</dbReference>
<evidence type="ECO:0000259" key="7">
    <source>
        <dbReference type="PROSITE" id="PS50966"/>
    </source>
</evidence>
<dbReference type="Pfam" id="PF04434">
    <property type="entry name" value="SWIM"/>
    <property type="match status" value="1"/>
</dbReference>
<dbReference type="AlphaFoldDB" id="A0A0K9Q4C4"/>
<dbReference type="EMBL" id="LFYR01000182">
    <property type="protein sequence ID" value="KMZ75320.1"/>
    <property type="molecule type" value="Genomic_DNA"/>
</dbReference>
<dbReference type="Pfam" id="PF10551">
    <property type="entry name" value="MULE"/>
    <property type="match status" value="1"/>
</dbReference>
<dbReference type="GO" id="GO:0006355">
    <property type="term" value="P:regulation of DNA-templated transcription"/>
    <property type="evidence" value="ECO:0007669"/>
    <property type="project" value="UniProtKB-UniRule"/>
</dbReference>
<evidence type="ECO:0000256" key="6">
    <source>
        <dbReference type="RuleBase" id="RU367018"/>
    </source>
</evidence>
<dbReference type="GO" id="GO:0005634">
    <property type="term" value="C:nucleus"/>
    <property type="evidence" value="ECO:0007669"/>
    <property type="project" value="UniProtKB-SubCell"/>
</dbReference>
<dbReference type="SMART" id="SM00575">
    <property type="entry name" value="ZnF_PMZ"/>
    <property type="match status" value="1"/>
</dbReference>
<dbReference type="InterPro" id="IPR018289">
    <property type="entry name" value="MULE_transposase_dom"/>
</dbReference>
<organism evidence="8 9">
    <name type="scientific">Zostera marina</name>
    <name type="common">Eelgrass</name>
    <dbReference type="NCBI Taxonomy" id="29655"/>
    <lineage>
        <taxon>Eukaryota</taxon>
        <taxon>Viridiplantae</taxon>
        <taxon>Streptophyta</taxon>
        <taxon>Embryophyta</taxon>
        <taxon>Tracheophyta</taxon>
        <taxon>Spermatophyta</taxon>
        <taxon>Magnoliopsida</taxon>
        <taxon>Liliopsida</taxon>
        <taxon>Zosteraceae</taxon>
        <taxon>Zostera</taxon>
    </lineage>
</organism>
<dbReference type="InterPro" id="IPR004330">
    <property type="entry name" value="FAR1_DNA_bnd_dom"/>
</dbReference>
<keyword evidence="2 6" id="KW-0479">Metal-binding</keyword>
<dbReference type="InterPro" id="IPR007527">
    <property type="entry name" value="Znf_SWIM"/>
</dbReference>
<gene>
    <name evidence="8" type="ORF">ZOSMA_116G00430</name>
</gene>
<keyword evidence="4 6" id="KW-0862">Zinc</keyword>
<evidence type="ECO:0000313" key="8">
    <source>
        <dbReference type="EMBL" id="KMZ75320.1"/>
    </source>
</evidence>
<evidence type="ECO:0000313" key="9">
    <source>
        <dbReference type="Proteomes" id="UP000036987"/>
    </source>
</evidence>
<name>A0A0K9Q4C4_ZOSMR</name>
<keyword evidence="9" id="KW-1185">Reference proteome</keyword>
<dbReference type="PANTHER" id="PTHR31669">
    <property type="entry name" value="PROTEIN FAR1-RELATED SEQUENCE 10-RELATED"/>
    <property type="match status" value="1"/>
</dbReference>
<evidence type="ECO:0000256" key="2">
    <source>
        <dbReference type="ARBA" id="ARBA00022723"/>
    </source>
</evidence>
<dbReference type="OMA" id="AYIVTFN"/>
<reference evidence="9" key="1">
    <citation type="journal article" date="2016" name="Nature">
        <title>The genome of the seagrass Zostera marina reveals angiosperm adaptation to the sea.</title>
        <authorList>
            <person name="Olsen J.L."/>
            <person name="Rouze P."/>
            <person name="Verhelst B."/>
            <person name="Lin Y.-C."/>
            <person name="Bayer T."/>
            <person name="Collen J."/>
            <person name="Dattolo E."/>
            <person name="De Paoli E."/>
            <person name="Dittami S."/>
            <person name="Maumus F."/>
            <person name="Michel G."/>
            <person name="Kersting A."/>
            <person name="Lauritano C."/>
            <person name="Lohaus R."/>
            <person name="Toepel M."/>
            <person name="Tonon T."/>
            <person name="Vanneste K."/>
            <person name="Amirebrahimi M."/>
            <person name="Brakel J."/>
            <person name="Bostroem C."/>
            <person name="Chovatia M."/>
            <person name="Grimwood J."/>
            <person name="Jenkins J.W."/>
            <person name="Jueterbock A."/>
            <person name="Mraz A."/>
            <person name="Stam W.T."/>
            <person name="Tice H."/>
            <person name="Bornberg-Bauer E."/>
            <person name="Green P.J."/>
            <person name="Pearson G.A."/>
            <person name="Procaccini G."/>
            <person name="Duarte C.M."/>
            <person name="Schmutz J."/>
            <person name="Reusch T.B.H."/>
            <person name="Van de Peer Y."/>
        </authorList>
    </citation>
    <scope>NUCLEOTIDE SEQUENCE [LARGE SCALE GENOMIC DNA]</scope>
    <source>
        <strain evidence="9">cv. Finnish</strain>
    </source>
</reference>
<dbReference type="PANTHER" id="PTHR31669:SF293">
    <property type="entry name" value="PROTEIN FAR1-RELATED SEQUENCE"/>
    <property type="match status" value="1"/>
</dbReference>
<dbReference type="InterPro" id="IPR006564">
    <property type="entry name" value="Znf_PMZ"/>
</dbReference>
<keyword evidence="6" id="KW-0539">Nucleus</keyword>
<evidence type="ECO:0000256" key="3">
    <source>
        <dbReference type="ARBA" id="ARBA00022771"/>
    </source>
</evidence>
<accession>A0A0K9Q4C4</accession>
<evidence type="ECO:0000256" key="1">
    <source>
        <dbReference type="ARBA" id="ARBA00005889"/>
    </source>
</evidence>
<dbReference type="PROSITE" id="PS50966">
    <property type="entry name" value="ZF_SWIM"/>
    <property type="match status" value="1"/>
</dbReference>
<dbReference type="InterPro" id="IPR031052">
    <property type="entry name" value="FHY3/FAR1"/>
</dbReference>
<evidence type="ECO:0000256" key="5">
    <source>
        <dbReference type="PROSITE-ProRule" id="PRU00325"/>
    </source>
</evidence>
<dbReference type="Pfam" id="PF03101">
    <property type="entry name" value="FAR1"/>
    <property type="match status" value="1"/>
</dbReference>
<feature type="domain" description="SWIM-type" evidence="7">
    <location>
        <begin position="575"/>
        <end position="611"/>
    </location>
</feature>
<protein>
    <recommendedName>
        <fullName evidence="6">Protein FAR1-RELATED SEQUENCE</fullName>
    </recommendedName>
</protein>
<dbReference type="STRING" id="29655.A0A0K9Q4C4"/>
<dbReference type="Proteomes" id="UP000036987">
    <property type="component" value="Unassembled WGS sequence"/>
</dbReference>
<comment type="caution">
    <text evidence="8">The sequence shown here is derived from an EMBL/GenBank/DDBJ whole genome shotgun (WGS) entry which is preliminary data.</text>
</comment>
<dbReference type="OrthoDB" id="1927586at2759"/>
<comment type="function">
    <text evidence="6">Putative transcription activator involved in regulating light control of development.</text>
</comment>